<dbReference type="InterPro" id="IPR001611">
    <property type="entry name" value="Leu-rich_rpt"/>
</dbReference>
<protein>
    <submittedName>
        <fullName evidence="5">(diamondback moth) hypothetical protein</fullName>
    </submittedName>
</protein>
<accession>A0A8S4E852</accession>
<feature type="compositionally biased region" description="Polar residues" evidence="3">
    <location>
        <begin position="1"/>
        <end position="13"/>
    </location>
</feature>
<dbReference type="PROSITE" id="PS51450">
    <property type="entry name" value="LRR"/>
    <property type="match status" value="4"/>
</dbReference>
<dbReference type="SMART" id="SM00365">
    <property type="entry name" value="LRR_SD22"/>
    <property type="match status" value="3"/>
</dbReference>
<evidence type="ECO:0000256" key="1">
    <source>
        <dbReference type="ARBA" id="ARBA00022614"/>
    </source>
</evidence>
<evidence type="ECO:0000313" key="5">
    <source>
        <dbReference type="EMBL" id="CAG9111848.1"/>
    </source>
</evidence>
<dbReference type="SUPFAM" id="SSF52058">
    <property type="entry name" value="L domain-like"/>
    <property type="match status" value="1"/>
</dbReference>
<dbReference type="PANTHER" id="PTHR15454:SF56">
    <property type="entry name" value="PROTEIN PHOSPHATASE 1 REGULATORY SUBUNIT 7-RELATED"/>
    <property type="match status" value="1"/>
</dbReference>
<keyword evidence="1" id="KW-0433">Leucine-rich repeat</keyword>
<dbReference type="EMBL" id="CAJHNJ030000013">
    <property type="protein sequence ID" value="CAG9111848.1"/>
    <property type="molecule type" value="Genomic_DNA"/>
</dbReference>
<dbReference type="InterPro" id="IPR027417">
    <property type="entry name" value="P-loop_NTPase"/>
</dbReference>
<dbReference type="Pfam" id="PF12799">
    <property type="entry name" value="LRR_4"/>
    <property type="match status" value="1"/>
</dbReference>
<dbReference type="Proteomes" id="UP000653454">
    <property type="component" value="Unassembled WGS sequence"/>
</dbReference>
<dbReference type="InterPro" id="IPR032675">
    <property type="entry name" value="LRR_dom_sf"/>
</dbReference>
<keyword evidence="2" id="KW-0677">Repeat</keyword>
<dbReference type="InterPro" id="IPR008145">
    <property type="entry name" value="GK/Ca_channel_bsu"/>
</dbReference>
<dbReference type="Gene3D" id="3.40.50.300">
    <property type="entry name" value="P-loop containing nucleotide triphosphate hydrolases"/>
    <property type="match status" value="1"/>
</dbReference>
<feature type="compositionally biased region" description="Low complexity" evidence="3">
    <location>
        <begin position="24"/>
        <end position="38"/>
    </location>
</feature>
<dbReference type="PROSITE" id="PS50052">
    <property type="entry name" value="GUANYLATE_KINASE_2"/>
    <property type="match status" value="1"/>
</dbReference>
<feature type="domain" description="Guanylate kinase-like" evidence="4">
    <location>
        <begin position="468"/>
        <end position="580"/>
    </location>
</feature>
<reference evidence="5" key="1">
    <citation type="submission" date="2020-11" db="EMBL/GenBank/DDBJ databases">
        <authorList>
            <person name="Whiteford S."/>
        </authorList>
    </citation>
    <scope>NUCLEOTIDE SEQUENCE</scope>
</reference>
<dbReference type="InterPro" id="IPR025875">
    <property type="entry name" value="Leu-rich_rpt_4"/>
</dbReference>
<dbReference type="GO" id="GO:0009966">
    <property type="term" value="P:regulation of signal transduction"/>
    <property type="evidence" value="ECO:0007669"/>
    <property type="project" value="UniProtKB-ARBA"/>
</dbReference>
<gene>
    <name evidence="5" type="ORF">PLXY2_LOCUS4717</name>
</gene>
<dbReference type="SMART" id="SM00369">
    <property type="entry name" value="LRR_TYP"/>
    <property type="match status" value="4"/>
</dbReference>
<dbReference type="InterPro" id="IPR003591">
    <property type="entry name" value="Leu-rich_rpt_typical-subtyp"/>
</dbReference>
<name>A0A8S4E852_PLUXY</name>
<keyword evidence="6" id="KW-1185">Reference proteome</keyword>
<dbReference type="AlphaFoldDB" id="A0A8S4E852"/>
<dbReference type="PANTHER" id="PTHR15454">
    <property type="entry name" value="NISCHARIN RELATED"/>
    <property type="match status" value="1"/>
</dbReference>
<evidence type="ECO:0000256" key="2">
    <source>
        <dbReference type="ARBA" id="ARBA00022737"/>
    </source>
</evidence>
<dbReference type="Gene3D" id="3.80.10.10">
    <property type="entry name" value="Ribonuclease Inhibitor"/>
    <property type="match status" value="3"/>
</dbReference>
<evidence type="ECO:0000256" key="3">
    <source>
        <dbReference type="SAM" id="MobiDB-lite"/>
    </source>
</evidence>
<dbReference type="GO" id="GO:0005737">
    <property type="term" value="C:cytoplasm"/>
    <property type="evidence" value="ECO:0007669"/>
    <property type="project" value="TreeGrafter"/>
</dbReference>
<dbReference type="InterPro" id="IPR008144">
    <property type="entry name" value="Guanylate_kin-like_dom"/>
</dbReference>
<sequence length="651" mass="73841">MESLQQVTSSGTNLAMPEDGAGQGSSSEGRGRIRSGTGTPLGLRIGSLFLSWAEVSDINFLSDSQIQQICLATKSRRTSQRGLSISFVPSQLLTELDDKMLTEVFHENVTTLMNEEQYWGCFYIFPELYKDQYSPTVKIRGRGDIPALVDGVLTVDMVSIHLSYLKRTPILKDFVYIKLNLASLHLVNIDVLKNFRYIVWLDLSSNYLTDVTVLAHMPCLQHLSVSYNRLSSVLEYSPAQHYLTEVYYKYNALKIIRDLTDFWSITVLDLSHNNIKSISGLENLHFLRHLDLAFNHIKTLENLNNLRLLWLDLSYNNISLFEISDTVGLWTLLHLEYLNLNENNLTSMRLFSGCCRLRELHARNNRFHQLLELAVYTRQLQRLQVLDLRGNPVCSIPGYSDVVLNTFSLLLRLDDALLEPVHVRQSRMDMNPDVTTLATRRLLRLMYVEQLSRAQVSPHTPPADCTEVPLVVLVGYEGVGKGSLASRLLADYPDRVQLGRLHTTAPEQVSRGDICVSRAQFDQMILDGQFLTYCELHGESYGLSREQAFIEGGKAKIVCLDLISALMLKLRGRRPYLIYVSCEDKAALIRKQKELKIARHFAHHPGSMDGSADRTMLQTLLSGRIIITGIINEILMASKSHYLIFIGIIKC</sequence>
<feature type="region of interest" description="Disordered" evidence="3">
    <location>
        <begin position="1"/>
        <end position="38"/>
    </location>
</feature>
<proteinExistence type="predicted"/>
<dbReference type="SUPFAM" id="SSF52540">
    <property type="entry name" value="P-loop containing nucleoside triphosphate hydrolases"/>
    <property type="match status" value="1"/>
</dbReference>
<comment type="caution">
    <text evidence="5">The sequence shown here is derived from an EMBL/GenBank/DDBJ whole genome shotgun (WGS) entry which is preliminary data.</text>
</comment>
<dbReference type="Pfam" id="PF00625">
    <property type="entry name" value="Guanylate_kin"/>
    <property type="match status" value="1"/>
</dbReference>
<evidence type="ECO:0000313" key="6">
    <source>
        <dbReference type="Proteomes" id="UP000653454"/>
    </source>
</evidence>
<organism evidence="5 6">
    <name type="scientific">Plutella xylostella</name>
    <name type="common">Diamondback moth</name>
    <name type="synonym">Plutella maculipennis</name>
    <dbReference type="NCBI Taxonomy" id="51655"/>
    <lineage>
        <taxon>Eukaryota</taxon>
        <taxon>Metazoa</taxon>
        <taxon>Ecdysozoa</taxon>
        <taxon>Arthropoda</taxon>
        <taxon>Hexapoda</taxon>
        <taxon>Insecta</taxon>
        <taxon>Pterygota</taxon>
        <taxon>Neoptera</taxon>
        <taxon>Endopterygota</taxon>
        <taxon>Lepidoptera</taxon>
        <taxon>Glossata</taxon>
        <taxon>Ditrysia</taxon>
        <taxon>Yponomeutoidea</taxon>
        <taxon>Plutellidae</taxon>
        <taxon>Plutella</taxon>
    </lineage>
</organism>
<evidence type="ECO:0000259" key="4">
    <source>
        <dbReference type="PROSITE" id="PS50052"/>
    </source>
</evidence>